<keyword evidence="1 5" id="KW-0637">Prenyltransferase</keyword>
<dbReference type="Proteomes" id="UP000237749">
    <property type="component" value="Unassembled WGS sequence"/>
</dbReference>
<feature type="binding site" evidence="5">
    <location>
        <position position="39"/>
    </location>
    <ligand>
        <name>FMN</name>
        <dbReference type="ChEBI" id="CHEBI:58210"/>
    </ligand>
</feature>
<dbReference type="EC" id="2.5.1.129" evidence="5"/>
<dbReference type="GO" id="GO:0016831">
    <property type="term" value="F:carboxy-lyase activity"/>
    <property type="evidence" value="ECO:0007669"/>
    <property type="project" value="TreeGrafter"/>
</dbReference>
<evidence type="ECO:0000256" key="2">
    <source>
        <dbReference type="ARBA" id="ARBA00022630"/>
    </source>
</evidence>
<comment type="caution">
    <text evidence="7">The sequence shown here is derived from an EMBL/GenBank/DDBJ whole genome shotgun (WGS) entry which is preliminary data.</text>
</comment>
<dbReference type="OrthoDB" id="9781577at2"/>
<dbReference type="HAMAP" id="MF_01984">
    <property type="entry name" value="ubiX_pad"/>
    <property type="match status" value="1"/>
</dbReference>
<comment type="similarity">
    <text evidence="5">Belongs to the UbiX/PAD1 family.</text>
</comment>
<comment type="catalytic activity">
    <reaction evidence="5">
        <text>dimethylallyl phosphate + FMNH2 = prenylated FMNH2 + phosphate</text>
        <dbReference type="Rhea" id="RHEA:37743"/>
        <dbReference type="ChEBI" id="CHEBI:43474"/>
        <dbReference type="ChEBI" id="CHEBI:57618"/>
        <dbReference type="ChEBI" id="CHEBI:87467"/>
        <dbReference type="ChEBI" id="CHEBI:88052"/>
        <dbReference type="EC" id="2.5.1.129"/>
    </reaction>
</comment>
<accession>A0A2S6HTN4</accession>
<dbReference type="Pfam" id="PF02441">
    <property type="entry name" value="Flavoprotein"/>
    <property type="match status" value="1"/>
</dbReference>
<evidence type="ECO:0000256" key="4">
    <source>
        <dbReference type="ARBA" id="ARBA00022679"/>
    </source>
</evidence>
<feature type="binding site" evidence="5">
    <location>
        <position position="125"/>
    </location>
    <ligand>
        <name>FMN</name>
        <dbReference type="ChEBI" id="CHEBI:58210"/>
    </ligand>
</feature>
<dbReference type="PANTHER" id="PTHR43374:SF1">
    <property type="entry name" value="FLAVIN PRENYLTRANSFERASE PAD1, MITOCHONDRIAL"/>
    <property type="match status" value="1"/>
</dbReference>
<feature type="binding site" evidence="5">
    <location>
        <position position="172"/>
    </location>
    <ligand>
        <name>dimethylallyl phosphate</name>
        <dbReference type="ChEBI" id="CHEBI:88052"/>
    </ligand>
</feature>
<dbReference type="PANTHER" id="PTHR43374">
    <property type="entry name" value="FLAVIN PRENYLTRANSFERASE"/>
    <property type="match status" value="1"/>
</dbReference>
<evidence type="ECO:0000313" key="8">
    <source>
        <dbReference type="Proteomes" id="UP000237749"/>
    </source>
</evidence>
<dbReference type="EMBL" id="PTJA01000005">
    <property type="protein sequence ID" value="PPK81072.1"/>
    <property type="molecule type" value="Genomic_DNA"/>
</dbReference>
<dbReference type="InterPro" id="IPR004507">
    <property type="entry name" value="UbiX-like"/>
</dbReference>
<sequence>MEKKRIILAVSGASGAPLAEVCLKELKKIPEYETHLVISRGGEETILHETDLSMEEFTGLADVCYDCKNIGASIASGTFRTEGMIVVPCSMKTVAGIANGYSDNLLLRAADVTIKEKRRLILVTRETPLSQIHLRNMEYLSGVQNVTILPPVISYYSRPKSLEDVNFHLACKILDAAGIFIPGFKRWESNDNA</sequence>
<evidence type="ECO:0000256" key="5">
    <source>
        <dbReference type="HAMAP-Rule" id="MF_01984"/>
    </source>
</evidence>
<organism evidence="7 8">
    <name type="scientific">Lacrimispora xylanisolvens</name>
    <dbReference type="NCBI Taxonomy" id="384636"/>
    <lineage>
        <taxon>Bacteria</taxon>
        <taxon>Bacillati</taxon>
        <taxon>Bacillota</taxon>
        <taxon>Clostridia</taxon>
        <taxon>Lachnospirales</taxon>
        <taxon>Lachnospiraceae</taxon>
        <taxon>Lacrimispora</taxon>
    </lineage>
</organism>
<keyword evidence="4 5" id="KW-0808">Transferase</keyword>
<feature type="binding site" evidence="5">
    <location>
        <position position="156"/>
    </location>
    <ligand>
        <name>dimethylallyl phosphate</name>
        <dbReference type="ChEBI" id="CHEBI:88052"/>
    </ligand>
</feature>
<keyword evidence="3 5" id="KW-0288">FMN</keyword>
<comment type="caution">
    <text evidence="5">Lacks conserved residue(s) required for the propagation of feature annotation.</text>
</comment>
<feature type="domain" description="Flavoprotein" evidence="6">
    <location>
        <begin position="4"/>
        <end position="175"/>
    </location>
</feature>
<evidence type="ECO:0000313" key="7">
    <source>
        <dbReference type="EMBL" id="PPK81072.1"/>
    </source>
</evidence>
<dbReference type="NCBIfam" id="TIGR00421">
    <property type="entry name" value="ubiX_pad"/>
    <property type="match status" value="1"/>
</dbReference>
<dbReference type="AlphaFoldDB" id="A0A2S6HTN4"/>
<comment type="function">
    <text evidence="5">Flavin prenyltransferase that catalyzes the synthesis of the prenylated FMN cofactor (prenyl-FMN) for 4-hydroxy-3-polyprenylbenzoic acid decarboxylase UbiD. The prenyltransferase is metal-independent and links a dimethylallyl moiety from dimethylallyl monophosphate (DMAP) to the flavin N5 and C6 atoms of FMN.</text>
</comment>
<evidence type="ECO:0000256" key="3">
    <source>
        <dbReference type="ARBA" id="ARBA00022643"/>
    </source>
</evidence>
<feature type="binding site" evidence="5">
    <location>
        <begin position="90"/>
        <end position="93"/>
    </location>
    <ligand>
        <name>FMN</name>
        <dbReference type="ChEBI" id="CHEBI:58210"/>
    </ligand>
</feature>
<keyword evidence="2 5" id="KW-0285">Flavoprotein</keyword>
<dbReference type="GO" id="GO:0106141">
    <property type="term" value="F:flavin prenyltransferase activity"/>
    <property type="evidence" value="ECO:0007669"/>
    <property type="project" value="UniProtKB-EC"/>
</dbReference>
<protein>
    <recommendedName>
        <fullName evidence="5">Flavin prenyltransferase UbiX</fullName>
        <ecNumber evidence="5">2.5.1.129</ecNumber>
    </recommendedName>
</protein>
<proteinExistence type="inferred from homology"/>
<dbReference type="InterPro" id="IPR036551">
    <property type="entry name" value="Flavin_trans-like"/>
</dbReference>
<dbReference type="RefSeq" id="WP_104437047.1">
    <property type="nucleotide sequence ID" value="NZ_PTJA01000005.1"/>
</dbReference>
<feature type="binding site" evidence="5">
    <location>
        <begin position="12"/>
        <end position="14"/>
    </location>
    <ligand>
        <name>FMN</name>
        <dbReference type="ChEBI" id="CHEBI:58210"/>
    </ligand>
</feature>
<dbReference type="Gene3D" id="3.40.50.1950">
    <property type="entry name" value="Flavin prenyltransferase-like"/>
    <property type="match status" value="1"/>
</dbReference>
<evidence type="ECO:0000256" key="1">
    <source>
        <dbReference type="ARBA" id="ARBA00022602"/>
    </source>
</evidence>
<evidence type="ECO:0000259" key="6">
    <source>
        <dbReference type="Pfam" id="PF02441"/>
    </source>
</evidence>
<gene>
    <name evidence="5" type="primary">ubiX</name>
    <name evidence="7" type="ORF">BXY41_105294</name>
</gene>
<dbReference type="InterPro" id="IPR003382">
    <property type="entry name" value="Flavoprotein"/>
</dbReference>
<dbReference type="SUPFAM" id="SSF52507">
    <property type="entry name" value="Homo-oligomeric flavin-containing Cys decarboxylases, HFCD"/>
    <property type="match status" value="1"/>
</dbReference>
<dbReference type="NCBIfam" id="NF004685">
    <property type="entry name" value="PRK06029.1"/>
    <property type="match status" value="1"/>
</dbReference>
<keyword evidence="8" id="KW-1185">Reference proteome</keyword>
<name>A0A2S6HTN4_9FIRM</name>
<reference evidence="7 8" key="1">
    <citation type="submission" date="2018-02" db="EMBL/GenBank/DDBJ databases">
        <title>Genomic Encyclopedia of Archaeal and Bacterial Type Strains, Phase II (KMG-II): from individual species to whole genera.</title>
        <authorList>
            <person name="Goeker M."/>
        </authorList>
    </citation>
    <scope>NUCLEOTIDE SEQUENCE [LARGE SCALE GENOMIC DNA]</scope>
    <source>
        <strain evidence="7 8">DSM 3808</strain>
    </source>
</reference>